<dbReference type="PANTHER" id="PTHR32439:SF0">
    <property type="entry name" value="FERREDOXIN--NITRITE REDUCTASE, CHLOROPLASTIC"/>
    <property type="match status" value="1"/>
</dbReference>
<evidence type="ECO:0000256" key="3">
    <source>
        <dbReference type="ARBA" id="ARBA00022617"/>
    </source>
</evidence>
<keyword evidence="5" id="KW-0560">Oxidoreductase</keyword>
<dbReference type="AlphaFoldDB" id="A0A3P1STX2"/>
<keyword evidence="2" id="KW-0004">4Fe-4S</keyword>
<evidence type="ECO:0000256" key="6">
    <source>
        <dbReference type="ARBA" id="ARBA00023004"/>
    </source>
</evidence>
<protein>
    <submittedName>
        <fullName evidence="10">Nitrite/sulfite reductase</fullName>
    </submittedName>
</protein>
<dbReference type="Gene3D" id="3.30.413.10">
    <property type="entry name" value="Sulfite Reductase Hemoprotein, domain 1"/>
    <property type="match status" value="2"/>
</dbReference>
<dbReference type="PANTHER" id="PTHR32439">
    <property type="entry name" value="FERREDOXIN--NITRITE REDUCTASE, CHLOROPLASTIC"/>
    <property type="match status" value="1"/>
</dbReference>
<dbReference type="InterPro" id="IPR005117">
    <property type="entry name" value="NiRdtase/SiRdtase_haem-b_fer"/>
</dbReference>
<evidence type="ECO:0000259" key="8">
    <source>
        <dbReference type="Pfam" id="PF01077"/>
    </source>
</evidence>
<evidence type="ECO:0000256" key="7">
    <source>
        <dbReference type="ARBA" id="ARBA00023014"/>
    </source>
</evidence>
<comment type="caution">
    <text evidence="10">The sequence shown here is derived from an EMBL/GenBank/DDBJ whole genome shotgun (WGS) entry which is preliminary data.</text>
</comment>
<feature type="domain" description="Nitrite/Sulfite reductase ferredoxin-like" evidence="9">
    <location>
        <begin position="53"/>
        <end position="110"/>
    </location>
</feature>
<evidence type="ECO:0000256" key="2">
    <source>
        <dbReference type="ARBA" id="ARBA00022485"/>
    </source>
</evidence>
<reference evidence="10 11" key="1">
    <citation type="submission" date="2018-11" db="EMBL/GenBank/DDBJ databases">
        <title>The draft genome sequence of Amphritea balenae JAMM 1525T.</title>
        <authorList>
            <person name="Fang Z."/>
            <person name="Zhang Y."/>
            <person name="Han X."/>
        </authorList>
    </citation>
    <scope>NUCLEOTIDE SEQUENCE [LARGE SCALE GENOMIC DNA]</scope>
    <source>
        <strain evidence="10 11">JAMM 1525</strain>
    </source>
</reference>
<evidence type="ECO:0000259" key="9">
    <source>
        <dbReference type="Pfam" id="PF03460"/>
    </source>
</evidence>
<dbReference type="InterPro" id="IPR036136">
    <property type="entry name" value="Nit/Sulf_reduc_fer-like_dom_sf"/>
</dbReference>
<evidence type="ECO:0000313" key="11">
    <source>
        <dbReference type="Proteomes" id="UP000267535"/>
    </source>
</evidence>
<organism evidence="10 11">
    <name type="scientific">Amphritea balenae</name>
    <dbReference type="NCBI Taxonomy" id="452629"/>
    <lineage>
        <taxon>Bacteria</taxon>
        <taxon>Pseudomonadati</taxon>
        <taxon>Pseudomonadota</taxon>
        <taxon>Gammaproteobacteria</taxon>
        <taxon>Oceanospirillales</taxon>
        <taxon>Oceanospirillaceae</taxon>
        <taxon>Amphritea</taxon>
    </lineage>
</organism>
<dbReference type="SUPFAM" id="SSF55124">
    <property type="entry name" value="Nitrite/Sulfite reductase N-terminal domain-like"/>
    <property type="match status" value="2"/>
</dbReference>
<evidence type="ECO:0000313" key="10">
    <source>
        <dbReference type="EMBL" id="RRD00006.1"/>
    </source>
</evidence>
<feature type="domain" description="Nitrite/sulphite reductase 4Fe-4S" evidence="8">
    <location>
        <begin position="409"/>
        <end position="546"/>
    </location>
</feature>
<dbReference type="OrthoDB" id="3189055at2"/>
<dbReference type="Pfam" id="PF01077">
    <property type="entry name" value="NIR_SIR"/>
    <property type="match status" value="2"/>
</dbReference>
<name>A0A3P1STX2_9GAMM</name>
<keyword evidence="3" id="KW-0349">Heme</keyword>
<dbReference type="GO" id="GO:0046872">
    <property type="term" value="F:metal ion binding"/>
    <property type="evidence" value="ECO:0007669"/>
    <property type="project" value="UniProtKB-KW"/>
</dbReference>
<comment type="similarity">
    <text evidence="1">Belongs to the nitrite and sulfite reductase 4Fe-4S domain family.</text>
</comment>
<dbReference type="Pfam" id="PF03460">
    <property type="entry name" value="NIR_SIR_ferr"/>
    <property type="match status" value="2"/>
</dbReference>
<dbReference type="InterPro" id="IPR045854">
    <property type="entry name" value="NO2/SO3_Rdtase_4Fe4S_sf"/>
</dbReference>
<keyword evidence="4" id="KW-0479">Metal-binding</keyword>
<dbReference type="InterPro" id="IPR006067">
    <property type="entry name" value="NO2/SO3_Rdtase_4Fe4S_dom"/>
</dbReference>
<keyword evidence="6" id="KW-0408">Iron</keyword>
<dbReference type="RefSeq" id="WP_124925476.1">
    <property type="nucleotide sequence ID" value="NZ_BMOH01000005.1"/>
</dbReference>
<dbReference type="SUPFAM" id="SSF56014">
    <property type="entry name" value="Nitrite and sulphite reductase 4Fe-4S domain-like"/>
    <property type="match status" value="2"/>
</dbReference>
<evidence type="ECO:0000256" key="1">
    <source>
        <dbReference type="ARBA" id="ARBA00010429"/>
    </source>
</evidence>
<dbReference type="EMBL" id="RQXV01000003">
    <property type="protein sequence ID" value="RRD00006.1"/>
    <property type="molecule type" value="Genomic_DNA"/>
</dbReference>
<feature type="domain" description="Nitrite/Sulfite reductase ferredoxin-like" evidence="9">
    <location>
        <begin position="346"/>
        <end position="394"/>
    </location>
</feature>
<proteinExistence type="inferred from homology"/>
<sequence>MYQYDEVDYQVVRSRVSQFRNQIERYQGGLISEAAFLPLRLQNGLYIQKHAPMLRVAVPYGMLSSVQLRMLARICRDFDRDYCHITTRHNIQFNWVELADVPQILDRLASVEMHAIQTSGNCIRNTTSDPLAGVVKGEVTDPRPYCEIIRQWSTLHPEFAYLPRKFKIAVIGAEEDRASIRLHDIGLQLVKADSGDIGFKVWAGGGLGRTPMLGSLIREFLPQAQLLGYLKAIVRVYNRYGRRDNKYKARIKILVASLGAQEFARQVEQEFDRNDGADGLLTQEEISYAQSFFTAPEYEPATGQASIVHADLYPEYGRWLERNVRPHKIEGYRIVTLSLKYQGAAPGDISARQLEQLADLAEQYSFAEIRTTQQQNIILTDVKSTDLYSLWLELRYLKLDTPTVGTLSDTVCCPGADFCNLANARSLPVNAAIQQQFNDLNQLYELGDLSLRISGCINACAHHHIANIGILGVDKNGQEYYQITLGGMSGKVNAIGKVLGPSLPMDRVVPAIEQIIGVYIANRSSPSESFSAVYQRIGKPPFKESVYAANN</sequence>
<gene>
    <name evidence="10" type="ORF">EHS89_07270</name>
</gene>
<accession>A0A3P1STX2</accession>
<keyword evidence="7" id="KW-0411">Iron-sulfur</keyword>
<evidence type="ECO:0000256" key="5">
    <source>
        <dbReference type="ARBA" id="ARBA00023002"/>
    </source>
</evidence>
<dbReference type="Proteomes" id="UP000267535">
    <property type="component" value="Unassembled WGS sequence"/>
</dbReference>
<dbReference type="InterPro" id="IPR051329">
    <property type="entry name" value="NIR_SIR_4Fe-4S"/>
</dbReference>
<feature type="domain" description="Nitrite/sulphite reductase 4Fe-4S" evidence="8">
    <location>
        <begin position="119"/>
        <end position="273"/>
    </location>
</feature>
<dbReference type="Gene3D" id="3.90.480.10">
    <property type="entry name" value="Sulfite Reductase Hemoprotein,Domain 2"/>
    <property type="match status" value="1"/>
</dbReference>
<dbReference type="GO" id="GO:0020037">
    <property type="term" value="F:heme binding"/>
    <property type="evidence" value="ECO:0007669"/>
    <property type="project" value="InterPro"/>
</dbReference>
<dbReference type="GO" id="GO:0051539">
    <property type="term" value="F:4 iron, 4 sulfur cluster binding"/>
    <property type="evidence" value="ECO:0007669"/>
    <property type="project" value="UniProtKB-KW"/>
</dbReference>
<evidence type="ECO:0000256" key="4">
    <source>
        <dbReference type="ARBA" id="ARBA00022723"/>
    </source>
</evidence>
<dbReference type="GO" id="GO:0016491">
    <property type="term" value="F:oxidoreductase activity"/>
    <property type="evidence" value="ECO:0007669"/>
    <property type="project" value="UniProtKB-KW"/>
</dbReference>
<keyword evidence="11" id="KW-1185">Reference proteome</keyword>